<organism evidence="2 3">
    <name type="scientific">Dreissena polymorpha</name>
    <name type="common">Zebra mussel</name>
    <name type="synonym">Mytilus polymorpha</name>
    <dbReference type="NCBI Taxonomy" id="45954"/>
    <lineage>
        <taxon>Eukaryota</taxon>
        <taxon>Metazoa</taxon>
        <taxon>Spiralia</taxon>
        <taxon>Lophotrochozoa</taxon>
        <taxon>Mollusca</taxon>
        <taxon>Bivalvia</taxon>
        <taxon>Autobranchia</taxon>
        <taxon>Heteroconchia</taxon>
        <taxon>Euheterodonta</taxon>
        <taxon>Imparidentia</taxon>
        <taxon>Neoheterodontei</taxon>
        <taxon>Myida</taxon>
        <taxon>Dreissenoidea</taxon>
        <taxon>Dreissenidae</taxon>
        <taxon>Dreissena</taxon>
    </lineage>
</organism>
<dbReference type="AlphaFoldDB" id="A0A9D4JVD6"/>
<evidence type="ECO:0000313" key="3">
    <source>
        <dbReference type="Proteomes" id="UP000828390"/>
    </source>
</evidence>
<name>A0A9D4JVD6_DREPO</name>
<dbReference type="EMBL" id="JAIWYP010000005">
    <property type="protein sequence ID" value="KAH3824359.1"/>
    <property type="molecule type" value="Genomic_DNA"/>
</dbReference>
<reference evidence="2" key="1">
    <citation type="journal article" date="2019" name="bioRxiv">
        <title>The Genome of the Zebra Mussel, Dreissena polymorpha: A Resource for Invasive Species Research.</title>
        <authorList>
            <person name="McCartney M.A."/>
            <person name="Auch B."/>
            <person name="Kono T."/>
            <person name="Mallez S."/>
            <person name="Zhang Y."/>
            <person name="Obille A."/>
            <person name="Becker A."/>
            <person name="Abrahante J.E."/>
            <person name="Garbe J."/>
            <person name="Badalamenti J.P."/>
            <person name="Herman A."/>
            <person name="Mangelson H."/>
            <person name="Liachko I."/>
            <person name="Sullivan S."/>
            <person name="Sone E.D."/>
            <person name="Koren S."/>
            <person name="Silverstein K.A.T."/>
            <person name="Beckman K.B."/>
            <person name="Gohl D.M."/>
        </authorList>
    </citation>
    <scope>NUCLEOTIDE SEQUENCE</scope>
    <source>
        <strain evidence="2">Duluth1</strain>
        <tissue evidence="2">Whole animal</tissue>
    </source>
</reference>
<keyword evidence="3" id="KW-1185">Reference proteome</keyword>
<sequence length="140" mass="15707">MIRLPRDHVEDVADTFTLITGGSQNGKDLLVDTHGYSYVVKLHDTTRLDLNLDRYVAVPFGVCATVERESKQSLKGNSTFKLPAFLRSRRDGIFIPFSIFVTQPGVFGGIVSVLLTKIVSFLTISKYFKIMDRHKTLLKG</sequence>
<evidence type="ECO:0000256" key="1">
    <source>
        <dbReference type="SAM" id="Phobius"/>
    </source>
</evidence>
<comment type="caution">
    <text evidence="2">The sequence shown here is derived from an EMBL/GenBank/DDBJ whole genome shotgun (WGS) entry which is preliminary data.</text>
</comment>
<accession>A0A9D4JVD6</accession>
<protein>
    <submittedName>
        <fullName evidence="2">Uncharacterized protein</fullName>
    </submittedName>
</protein>
<keyword evidence="1" id="KW-1133">Transmembrane helix</keyword>
<keyword evidence="1" id="KW-0472">Membrane</keyword>
<proteinExistence type="predicted"/>
<feature type="transmembrane region" description="Helical" evidence="1">
    <location>
        <begin position="106"/>
        <end position="128"/>
    </location>
</feature>
<dbReference type="Proteomes" id="UP000828390">
    <property type="component" value="Unassembled WGS sequence"/>
</dbReference>
<reference evidence="2" key="2">
    <citation type="submission" date="2020-11" db="EMBL/GenBank/DDBJ databases">
        <authorList>
            <person name="McCartney M.A."/>
            <person name="Auch B."/>
            <person name="Kono T."/>
            <person name="Mallez S."/>
            <person name="Becker A."/>
            <person name="Gohl D.M."/>
            <person name="Silverstein K.A.T."/>
            <person name="Koren S."/>
            <person name="Bechman K.B."/>
            <person name="Herman A."/>
            <person name="Abrahante J.E."/>
            <person name="Garbe J."/>
        </authorList>
    </citation>
    <scope>NUCLEOTIDE SEQUENCE</scope>
    <source>
        <strain evidence="2">Duluth1</strain>
        <tissue evidence="2">Whole animal</tissue>
    </source>
</reference>
<gene>
    <name evidence="2" type="ORF">DPMN_126194</name>
</gene>
<evidence type="ECO:0000313" key="2">
    <source>
        <dbReference type="EMBL" id="KAH3824359.1"/>
    </source>
</evidence>
<keyword evidence="1" id="KW-0812">Transmembrane</keyword>